<dbReference type="OrthoDB" id="9792929at2"/>
<evidence type="ECO:0000259" key="3">
    <source>
        <dbReference type="PROSITE" id="PS51186"/>
    </source>
</evidence>
<dbReference type="SUPFAM" id="SSF55729">
    <property type="entry name" value="Acyl-CoA N-acyltransferases (Nat)"/>
    <property type="match status" value="1"/>
</dbReference>
<dbReference type="PANTHER" id="PTHR43877:SF2">
    <property type="entry name" value="AMINOALKYLPHOSPHONATE N-ACETYLTRANSFERASE-RELATED"/>
    <property type="match status" value="1"/>
</dbReference>
<evidence type="ECO:0000256" key="1">
    <source>
        <dbReference type="ARBA" id="ARBA00022679"/>
    </source>
</evidence>
<dbReference type="InterPro" id="IPR050832">
    <property type="entry name" value="Bact_Acetyltransf"/>
</dbReference>
<proteinExistence type="predicted"/>
<evidence type="ECO:0000256" key="2">
    <source>
        <dbReference type="ARBA" id="ARBA00023315"/>
    </source>
</evidence>
<dbReference type="PROSITE" id="PS51186">
    <property type="entry name" value="GNAT"/>
    <property type="match status" value="1"/>
</dbReference>
<evidence type="ECO:0000313" key="5">
    <source>
        <dbReference type="Proteomes" id="UP000076268"/>
    </source>
</evidence>
<dbReference type="AlphaFoldDB" id="A0A154BTN2"/>
<sequence>MCRISNAEPNDVDAIFALITELEEMQFDKKQFTTVYNENLQNPNVFYFVARMNEKAVGFASLHMQKLLHHTANIAEIQELVVTKHYQGNGIGKLLFDEIKKVAISENCLQLEVCCNKKRVDSHTFYELQDMKSNHYKFSLPIKNIIAKNDHTV</sequence>
<dbReference type="InterPro" id="IPR016181">
    <property type="entry name" value="Acyl_CoA_acyltransferase"/>
</dbReference>
<keyword evidence="5" id="KW-1185">Reference proteome</keyword>
<keyword evidence="2" id="KW-0012">Acyltransferase</keyword>
<dbReference type="InterPro" id="IPR000182">
    <property type="entry name" value="GNAT_dom"/>
</dbReference>
<dbReference type="Gene3D" id="3.40.630.30">
    <property type="match status" value="1"/>
</dbReference>
<name>A0A154BTN2_ANASB</name>
<organism evidence="4 5">
    <name type="scientific">Anaerosporomusa subterranea</name>
    <dbReference type="NCBI Taxonomy" id="1794912"/>
    <lineage>
        <taxon>Bacteria</taxon>
        <taxon>Bacillati</taxon>
        <taxon>Bacillota</taxon>
        <taxon>Negativicutes</taxon>
        <taxon>Acetonemataceae</taxon>
        <taxon>Anaerosporomusa</taxon>
    </lineage>
</organism>
<accession>A0A154BTN2</accession>
<dbReference type="Proteomes" id="UP000076268">
    <property type="component" value="Unassembled WGS sequence"/>
</dbReference>
<comment type="caution">
    <text evidence="4">The sequence shown here is derived from an EMBL/GenBank/DDBJ whole genome shotgun (WGS) entry which is preliminary data.</text>
</comment>
<dbReference type="Pfam" id="PF00583">
    <property type="entry name" value="Acetyltransf_1"/>
    <property type="match status" value="1"/>
</dbReference>
<keyword evidence="1" id="KW-0808">Transferase</keyword>
<dbReference type="EMBL" id="LSGP01000013">
    <property type="protein sequence ID" value="KYZ77363.1"/>
    <property type="molecule type" value="Genomic_DNA"/>
</dbReference>
<dbReference type="PANTHER" id="PTHR43877">
    <property type="entry name" value="AMINOALKYLPHOSPHONATE N-ACETYLTRANSFERASE-RELATED-RELATED"/>
    <property type="match status" value="1"/>
</dbReference>
<dbReference type="GO" id="GO:0016747">
    <property type="term" value="F:acyltransferase activity, transferring groups other than amino-acyl groups"/>
    <property type="evidence" value="ECO:0007669"/>
    <property type="project" value="InterPro"/>
</dbReference>
<dbReference type="RefSeq" id="WP_066239562.1">
    <property type="nucleotide sequence ID" value="NZ_LSGP01000013.1"/>
</dbReference>
<evidence type="ECO:0000313" key="4">
    <source>
        <dbReference type="EMBL" id="KYZ77363.1"/>
    </source>
</evidence>
<protein>
    <recommendedName>
        <fullName evidence="3">N-acetyltransferase domain-containing protein</fullName>
    </recommendedName>
</protein>
<reference evidence="4 5" key="1">
    <citation type="submission" date="2016-02" db="EMBL/GenBank/DDBJ databases">
        <title>Anaerosporomusa subterraneum gen. nov., sp. nov., a spore-forming obligate anaerobe isolated from saprolite.</title>
        <authorList>
            <person name="Choi J.K."/>
            <person name="Shah M."/>
            <person name="Yee N."/>
        </authorList>
    </citation>
    <scope>NUCLEOTIDE SEQUENCE [LARGE SCALE GENOMIC DNA]</scope>
    <source>
        <strain evidence="4 5">RU4</strain>
    </source>
</reference>
<dbReference type="CDD" id="cd04301">
    <property type="entry name" value="NAT_SF"/>
    <property type="match status" value="1"/>
</dbReference>
<gene>
    <name evidence="4" type="ORF">AXX12_04360</name>
</gene>
<dbReference type="STRING" id="1794912.AXX12_04360"/>
<feature type="domain" description="N-acetyltransferase" evidence="3">
    <location>
        <begin position="2"/>
        <end position="143"/>
    </location>
</feature>